<dbReference type="AlphaFoldDB" id="A0AAV6R2R0"/>
<dbReference type="Pfam" id="PF00031">
    <property type="entry name" value="Cystatin"/>
    <property type="match status" value="1"/>
</dbReference>
<feature type="domain" description="Cystatin" evidence="1">
    <location>
        <begin position="16"/>
        <end position="122"/>
    </location>
</feature>
<dbReference type="EMBL" id="JAGKHQ010000014">
    <property type="protein sequence ID" value="KAG7498732.1"/>
    <property type="molecule type" value="Genomic_DNA"/>
</dbReference>
<organism evidence="2 3">
    <name type="scientific">Solea senegalensis</name>
    <name type="common">Senegalese sole</name>
    <dbReference type="NCBI Taxonomy" id="28829"/>
    <lineage>
        <taxon>Eukaryota</taxon>
        <taxon>Metazoa</taxon>
        <taxon>Chordata</taxon>
        <taxon>Craniata</taxon>
        <taxon>Vertebrata</taxon>
        <taxon>Euteleostomi</taxon>
        <taxon>Actinopterygii</taxon>
        <taxon>Neopterygii</taxon>
        <taxon>Teleostei</taxon>
        <taxon>Neoteleostei</taxon>
        <taxon>Acanthomorphata</taxon>
        <taxon>Carangaria</taxon>
        <taxon>Pleuronectiformes</taxon>
        <taxon>Pleuronectoidei</taxon>
        <taxon>Soleidae</taxon>
        <taxon>Solea</taxon>
    </lineage>
</organism>
<dbReference type="PANTHER" id="PTHR46186">
    <property type="entry name" value="CYSTATIN"/>
    <property type="match status" value="1"/>
</dbReference>
<comment type="caution">
    <text evidence="2">The sequence shown here is derived from an EMBL/GenBank/DDBJ whole genome shotgun (WGS) entry which is preliminary data.</text>
</comment>
<dbReference type="InterPro" id="IPR000010">
    <property type="entry name" value="Cystatin_dom"/>
</dbReference>
<evidence type="ECO:0000313" key="2">
    <source>
        <dbReference type="EMBL" id="KAG7498732.1"/>
    </source>
</evidence>
<reference evidence="2 3" key="1">
    <citation type="journal article" date="2021" name="Sci. Rep.">
        <title>Chromosome anchoring in Senegalese sole (Solea senegalensis) reveals sex-associated markers and genome rearrangements in flatfish.</title>
        <authorList>
            <person name="Guerrero-Cozar I."/>
            <person name="Gomez-Garrido J."/>
            <person name="Berbel C."/>
            <person name="Martinez-Blanch J.F."/>
            <person name="Alioto T."/>
            <person name="Claros M.G."/>
            <person name="Gagnaire P.A."/>
            <person name="Manchado M."/>
        </authorList>
    </citation>
    <scope>NUCLEOTIDE SEQUENCE [LARGE SCALE GENOMIC DNA]</scope>
    <source>
        <strain evidence="2">Sse05_10M</strain>
    </source>
</reference>
<accession>A0AAV6R2R0</accession>
<dbReference type="SMART" id="SM00043">
    <property type="entry name" value="CY"/>
    <property type="match status" value="1"/>
</dbReference>
<dbReference type="PANTHER" id="PTHR46186:SF13">
    <property type="entry name" value="SI:BUSM1-57F23.1"/>
    <property type="match status" value="1"/>
</dbReference>
<evidence type="ECO:0000259" key="1">
    <source>
        <dbReference type="SMART" id="SM00043"/>
    </source>
</evidence>
<proteinExistence type="predicted"/>
<dbReference type="GO" id="GO:0005615">
    <property type="term" value="C:extracellular space"/>
    <property type="evidence" value="ECO:0007669"/>
    <property type="project" value="TreeGrafter"/>
</dbReference>
<dbReference type="GO" id="GO:0005737">
    <property type="term" value="C:cytoplasm"/>
    <property type="evidence" value="ECO:0007669"/>
    <property type="project" value="TreeGrafter"/>
</dbReference>
<keyword evidence="3" id="KW-1185">Reference proteome</keyword>
<dbReference type="GO" id="GO:0004869">
    <property type="term" value="F:cysteine-type endopeptidase inhibitor activity"/>
    <property type="evidence" value="ECO:0007669"/>
    <property type="project" value="InterPro"/>
</dbReference>
<dbReference type="CDD" id="cd00042">
    <property type="entry name" value="CY"/>
    <property type="match status" value="1"/>
</dbReference>
<protein>
    <submittedName>
        <fullName evidence="2">Cystatin-like 1</fullName>
    </submittedName>
</protein>
<evidence type="ECO:0000313" key="3">
    <source>
        <dbReference type="Proteomes" id="UP000693946"/>
    </source>
</evidence>
<gene>
    <name evidence="2" type="ORF">JOB18_018951</name>
</gene>
<sequence length="129" mass="14627">MGEQPVEEVITTRNVQLQGGWSERSVDSVEVQDAAQHAVKMFNTNSKNKRMFKLVSVNAAHSQVTNMIDFKIDVTLGKTKCLKSENHDLNSCALNKKQLRCRFNVAFNPRKGRHELQGRNCNKTAPRVE</sequence>
<name>A0AAV6R2R0_SOLSE</name>
<dbReference type="GO" id="GO:0031982">
    <property type="term" value="C:vesicle"/>
    <property type="evidence" value="ECO:0007669"/>
    <property type="project" value="TreeGrafter"/>
</dbReference>
<dbReference type="Proteomes" id="UP000693946">
    <property type="component" value="Linkage Group LG21"/>
</dbReference>